<accession>A0A328ADT3</accession>
<feature type="chain" id="PRO_5016309492" evidence="4">
    <location>
        <begin position="26"/>
        <end position="223"/>
    </location>
</feature>
<comment type="caution">
    <text evidence="5">The sequence shown here is derived from an EMBL/GenBank/DDBJ whole genome shotgun (WGS) entry which is preliminary data.</text>
</comment>
<dbReference type="Gene3D" id="3.30.910.20">
    <property type="entry name" value="Skp domain"/>
    <property type="match status" value="1"/>
</dbReference>
<gene>
    <name evidence="5" type="ORF">DJ018_12260</name>
</gene>
<proteinExistence type="inferred from homology"/>
<protein>
    <submittedName>
        <fullName evidence="5">OmpH family outer membrane protein</fullName>
    </submittedName>
</protein>
<evidence type="ECO:0000313" key="5">
    <source>
        <dbReference type="EMBL" id="RAK52942.1"/>
    </source>
</evidence>
<dbReference type="InterPro" id="IPR024930">
    <property type="entry name" value="Skp_dom_sf"/>
</dbReference>
<reference evidence="6" key="1">
    <citation type="submission" date="2018-05" db="EMBL/GenBank/DDBJ databases">
        <authorList>
            <person name="Li X."/>
        </authorList>
    </citation>
    <scope>NUCLEOTIDE SEQUENCE [LARGE SCALE GENOMIC DNA]</scope>
    <source>
        <strain evidence="6">YIM 73061</strain>
    </source>
</reference>
<evidence type="ECO:0000256" key="4">
    <source>
        <dbReference type="SAM" id="SignalP"/>
    </source>
</evidence>
<dbReference type="EMBL" id="QFYR01000002">
    <property type="protein sequence ID" value="RAK52942.1"/>
    <property type="molecule type" value="Genomic_DNA"/>
</dbReference>
<evidence type="ECO:0000256" key="2">
    <source>
        <dbReference type="ARBA" id="ARBA00022729"/>
    </source>
</evidence>
<comment type="similarity">
    <text evidence="1">Belongs to the Skp family.</text>
</comment>
<keyword evidence="6" id="KW-1185">Reference proteome</keyword>
<dbReference type="SUPFAM" id="SSF111384">
    <property type="entry name" value="OmpH-like"/>
    <property type="match status" value="1"/>
</dbReference>
<dbReference type="GO" id="GO:0051082">
    <property type="term" value="F:unfolded protein binding"/>
    <property type="evidence" value="ECO:0007669"/>
    <property type="project" value="InterPro"/>
</dbReference>
<sequence length="223" mass="23630">MTFKPLAVAACAVAVALAAGQSALAQQPAAAAPAAPALNHGPAVPGLCIISMEAAVAGSTVGKYVDTRMQQIVAQVNAELTGERTAIENEAKTLDTQRATLDQNTLEQRAAALQVRANAFDRKTQQRNREVQATEQKALGRIGSELEPLIRTAYQQRSCSVLLQRNAILLGNPAMDITPTVVTALNAKITQFAFERERLDQQTAAPAIQQTPGAARPATPARR</sequence>
<dbReference type="GO" id="GO:0005829">
    <property type="term" value="C:cytosol"/>
    <property type="evidence" value="ECO:0007669"/>
    <property type="project" value="TreeGrafter"/>
</dbReference>
<dbReference type="AlphaFoldDB" id="A0A328ADT3"/>
<dbReference type="SMART" id="SM00935">
    <property type="entry name" value="OmpH"/>
    <property type="match status" value="1"/>
</dbReference>
<feature type="region of interest" description="Disordered" evidence="3">
    <location>
        <begin position="202"/>
        <end position="223"/>
    </location>
</feature>
<dbReference type="RefSeq" id="WP_111515227.1">
    <property type="nucleotide sequence ID" value="NZ_QFYR01000002.1"/>
</dbReference>
<evidence type="ECO:0000256" key="1">
    <source>
        <dbReference type="ARBA" id="ARBA00009091"/>
    </source>
</evidence>
<dbReference type="PANTHER" id="PTHR35089">
    <property type="entry name" value="CHAPERONE PROTEIN SKP"/>
    <property type="match status" value="1"/>
</dbReference>
<dbReference type="Pfam" id="PF03938">
    <property type="entry name" value="OmpH"/>
    <property type="match status" value="1"/>
</dbReference>
<dbReference type="InterPro" id="IPR005632">
    <property type="entry name" value="Chaperone_Skp"/>
</dbReference>
<dbReference type="Proteomes" id="UP000249725">
    <property type="component" value="Unassembled WGS sequence"/>
</dbReference>
<name>A0A328ADT3_9CAUL</name>
<keyword evidence="2 4" id="KW-0732">Signal</keyword>
<evidence type="ECO:0000313" key="6">
    <source>
        <dbReference type="Proteomes" id="UP000249725"/>
    </source>
</evidence>
<dbReference type="PANTHER" id="PTHR35089:SF1">
    <property type="entry name" value="CHAPERONE PROTEIN SKP"/>
    <property type="match status" value="1"/>
</dbReference>
<dbReference type="OrthoDB" id="7205456at2"/>
<evidence type="ECO:0000256" key="3">
    <source>
        <dbReference type="SAM" id="MobiDB-lite"/>
    </source>
</evidence>
<dbReference type="GO" id="GO:0050821">
    <property type="term" value="P:protein stabilization"/>
    <property type="evidence" value="ECO:0007669"/>
    <property type="project" value="TreeGrafter"/>
</dbReference>
<organism evidence="5 6">
    <name type="scientific">Phenylobacterium deserti</name>
    <dbReference type="NCBI Taxonomy" id="1914756"/>
    <lineage>
        <taxon>Bacteria</taxon>
        <taxon>Pseudomonadati</taxon>
        <taxon>Pseudomonadota</taxon>
        <taxon>Alphaproteobacteria</taxon>
        <taxon>Caulobacterales</taxon>
        <taxon>Caulobacteraceae</taxon>
        <taxon>Phenylobacterium</taxon>
    </lineage>
</organism>
<feature type="signal peptide" evidence="4">
    <location>
        <begin position="1"/>
        <end position="25"/>
    </location>
</feature>